<dbReference type="EC" id="2.4.-.-" evidence="2"/>
<name>A0ABV4YQ29_9BACI</name>
<dbReference type="Gene3D" id="3.90.550.10">
    <property type="entry name" value="Spore Coat Polysaccharide Biosynthesis Protein SpsA, Chain A"/>
    <property type="match status" value="1"/>
</dbReference>
<dbReference type="Pfam" id="PF00535">
    <property type="entry name" value="Glycos_transf_2"/>
    <property type="match status" value="1"/>
</dbReference>
<gene>
    <name evidence="2" type="ORF">P5G62_007000</name>
</gene>
<dbReference type="EMBL" id="JAROBZ020000001">
    <property type="protein sequence ID" value="MFB3166852.1"/>
    <property type="molecule type" value="Genomic_DNA"/>
</dbReference>
<dbReference type="RefSeq" id="WP_306075433.1">
    <property type="nucleotide sequence ID" value="NZ_JAROBZ020000001.1"/>
</dbReference>
<proteinExistence type="predicted"/>
<dbReference type="SUPFAM" id="SSF53448">
    <property type="entry name" value="Nucleotide-diphospho-sugar transferases"/>
    <property type="match status" value="1"/>
</dbReference>
<sequence>MVSVIACTIRDTMIENVFNNFNSQLWQEKELIIILNNDNMNRSMWEEKAKGYDNITVFQLPEEKTLGDCLNFGIERSKFDIVAKFDDDDYYSPFYLSEAMKVFNTTDAQLVGKGVSFMYFENEHLLTLYIYKDGKENHAGKSFLKGGTLMFRKNLYPEIKFPSRKSSGPNGTGTDRFFLRTCKRRNIKIYTTSRYNYVYIRRSKQDHTYQKSNRILKNRSIVIEKTSNFKHLVNKNFDVEE</sequence>
<protein>
    <submittedName>
        <fullName evidence="2">Glycosyltransferase family A protein</fullName>
        <ecNumber evidence="2">2.4.-.-</ecNumber>
    </submittedName>
</protein>
<keyword evidence="3" id="KW-1185">Reference proteome</keyword>
<accession>A0ABV4YQ29</accession>
<comment type="caution">
    <text evidence="2">The sequence shown here is derived from an EMBL/GenBank/DDBJ whole genome shotgun (WGS) entry which is preliminary data.</text>
</comment>
<dbReference type="Proteomes" id="UP001241748">
    <property type="component" value="Unassembled WGS sequence"/>
</dbReference>
<evidence type="ECO:0000313" key="2">
    <source>
        <dbReference type="EMBL" id="MFB3166852.1"/>
    </source>
</evidence>
<reference evidence="2 3" key="1">
    <citation type="submission" date="2024-05" db="EMBL/GenBank/DDBJ databases">
        <authorList>
            <person name="Venkateswaran K."/>
        </authorList>
    </citation>
    <scope>NUCLEOTIDE SEQUENCE [LARGE SCALE GENOMIC DNA]</scope>
    <source>
        <strain evidence="2 3">179-C4-2-HS</strain>
    </source>
</reference>
<evidence type="ECO:0000313" key="3">
    <source>
        <dbReference type="Proteomes" id="UP001241748"/>
    </source>
</evidence>
<keyword evidence="2" id="KW-0808">Transferase</keyword>
<dbReference type="InterPro" id="IPR029044">
    <property type="entry name" value="Nucleotide-diphossugar_trans"/>
</dbReference>
<keyword evidence="2" id="KW-0328">Glycosyltransferase</keyword>
<evidence type="ECO:0000259" key="1">
    <source>
        <dbReference type="Pfam" id="PF00535"/>
    </source>
</evidence>
<feature type="domain" description="Glycosyltransferase 2-like" evidence="1">
    <location>
        <begin position="5"/>
        <end position="112"/>
    </location>
</feature>
<dbReference type="GO" id="GO:0016757">
    <property type="term" value="F:glycosyltransferase activity"/>
    <property type="evidence" value="ECO:0007669"/>
    <property type="project" value="UniProtKB-KW"/>
</dbReference>
<dbReference type="CDD" id="cd00761">
    <property type="entry name" value="Glyco_tranf_GTA_type"/>
    <property type="match status" value="1"/>
</dbReference>
<organism evidence="2 3">
    <name type="scientific">Neobacillus driksii</name>
    <dbReference type="NCBI Taxonomy" id="3035913"/>
    <lineage>
        <taxon>Bacteria</taxon>
        <taxon>Bacillati</taxon>
        <taxon>Bacillota</taxon>
        <taxon>Bacilli</taxon>
        <taxon>Bacillales</taxon>
        <taxon>Bacillaceae</taxon>
        <taxon>Neobacillus</taxon>
    </lineage>
</organism>
<dbReference type="InterPro" id="IPR001173">
    <property type="entry name" value="Glyco_trans_2-like"/>
</dbReference>